<dbReference type="InterPro" id="IPR000524">
    <property type="entry name" value="Tscrpt_reg_HTH_GntR"/>
</dbReference>
<sequence>MQDKASRIRKIRSQLRGQLAQEVFKPGSKLPSERTLSELFNVSRMTIKDALESLQSEGLIYCEDRRGWFVAHPRLIYNPLSRMHFHRLVNEQRRKARTQVLDVSSELASPDLMRVMELAELTRIYRIQRCRFIDDRPVLLVENCLNSQYFPDILNEDLSQSLTELYQRHYGYENSRSRFDVQPCAAPENVAQALHLASGQMVLKIIRVNYNRANQLIDCEFEYWRHDAVCIRIDSQSID</sequence>
<keyword evidence="1" id="KW-0805">Transcription regulation</keyword>
<dbReference type="Pfam" id="PF07702">
    <property type="entry name" value="UTRA"/>
    <property type="match status" value="1"/>
</dbReference>
<dbReference type="SMART" id="SM00345">
    <property type="entry name" value="HTH_GNTR"/>
    <property type="match status" value="1"/>
</dbReference>
<dbReference type="InterPro" id="IPR036388">
    <property type="entry name" value="WH-like_DNA-bd_sf"/>
</dbReference>
<protein>
    <submittedName>
        <fullName evidence="5">GntR family transcriptional regulator</fullName>
    </submittedName>
</protein>
<reference evidence="5 6" key="1">
    <citation type="submission" date="2019-03" db="EMBL/GenBank/DDBJ databases">
        <title>Genomic Encyclopedia of Type Strains, Phase IV (KMG-IV): sequencing the most valuable type-strain genomes for metagenomic binning, comparative biology and taxonomic classification.</title>
        <authorList>
            <person name="Goeker M."/>
        </authorList>
    </citation>
    <scope>NUCLEOTIDE SEQUENCE [LARGE SCALE GENOMIC DNA]</scope>
    <source>
        <strain evidence="5 6">DSM 18577</strain>
    </source>
</reference>
<keyword evidence="6" id="KW-1185">Reference proteome</keyword>
<dbReference type="EMBL" id="SMGD01000011">
    <property type="protein sequence ID" value="TCK59099.1"/>
    <property type="molecule type" value="Genomic_DNA"/>
</dbReference>
<organism evidence="5 6">
    <name type="scientific">Celerinatantimonas diazotrophica</name>
    <dbReference type="NCBI Taxonomy" id="412034"/>
    <lineage>
        <taxon>Bacteria</taxon>
        <taxon>Pseudomonadati</taxon>
        <taxon>Pseudomonadota</taxon>
        <taxon>Gammaproteobacteria</taxon>
        <taxon>Celerinatantimonadaceae</taxon>
        <taxon>Celerinatantimonas</taxon>
    </lineage>
</organism>
<dbReference type="GO" id="GO:0045892">
    <property type="term" value="P:negative regulation of DNA-templated transcription"/>
    <property type="evidence" value="ECO:0007669"/>
    <property type="project" value="TreeGrafter"/>
</dbReference>
<dbReference type="SUPFAM" id="SSF46785">
    <property type="entry name" value="Winged helix' DNA-binding domain"/>
    <property type="match status" value="1"/>
</dbReference>
<dbReference type="InterPro" id="IPR050679">
    <property type="entry name" value="Bact_HTH_transcr_reg"/>
</dbReference>
<proteinExistence type="predicted"/>
<evidence type="ECO:0000256" key="2">
    <source>
        <dbReference type="ARBA" id="ARBA00023125"/>
    </source>
</evidence>
<evidence type="ECO:0000259" key="4">
    <source>
        <dbReference type="PROSITE" id="PS50949"/>
    </source>
</evidence>
<dbReference type="Gene3D" id="1.10.10.10">
    <property type="entry name" value="Winged helix-like DNA-binding domain superfamily/Winged helix DNA-binding domain"/>
    <property type="match status" value="1"/>
</dbReference>
<evidence type="ECO:0000256" key="1">
    <source>
        <dbReference type="ARBA" id="ARBA00023015"/>
    </source>
</evidence>
<dbReference type="Proteomes" id="UP000295565">
    <property type="component" value="Unassembled WGS sequence"/>
</dbReference>
<gene>
    <name evidence="5" type="ORF">EV690_1267</name>
</gene>
<dbReference type="Gene3D" id="3.40.1410.10">
    <property type="entry name" value="Chorismate lyase-like"/>
    <property type="match status" value="1"/>
</dbReference>
<dbReference type="RefSeq" id="WP_131912054.1">
    <property type="nucleotide sequence ID" value="NZ_OU594967.1"/>
</dbReference>
<evidence type="ECO:0000313" key="5">
    <source>
        <dbReference type="EMBL" id="TCK59099.1"/>
    </source>
</evidence>
<evidence type="ECO:0000313" key="6">
    <source>
        <dbReference type="Proteomes" id="UP000295565"/>
    </source>
</evidence>
<name>A0A4R1K7Q8_9GAMM</name>
<dbReference type="InterPro" id="IPR036390">
    <property type="entry name" value="WH_DNA-bd_sf"/>
</dbReference>
<dbReference type="PANTHER" id="PTHR44846">
    <property type="entry name" value="MANNOSYL-D-GLYCERATE TRANSPORT/METABOLISM SYSTEM REPRESSOR MNGR-RELATED"/>
    <property type="match status" value="1"/>
</dbReference>
<dbReference type="GO" id="GO:0003700">
    <property type="term" value="F:DNA-binding transcription factor activity"/>
    <property type="evidence" value="ECO:0007669"/>
    <property type="project" value="InterPro"/>
</dbReference>
<dbReference type="Pfam" id="PF00392">
    <property type="entry name" value="GntR"/>
    <property type="match status" value="1"/>
</dbReference>
<dbReference type="InterPro" id="IPR011663">
    <property type="entry name" value="UTRA"/>
</dbReference>
<keyword evidence="2" id="KW-0238">DNA-binding</keyword>
<dbReference type="PRINTS" id="PR00035">
    <property type="entry name" value="HTHGNTR"/>
</dbReference>
<dbReference type="InterPro" id="IPR028978">
    <property type="entry name" value="Chorismate_lyase_/UTRA_dom_sf"/>
</dbReference>
<accession>A0A4R1K7Q8</accession>
<feature type="domain" description="HTH gntR-type" evidence="4">
    <location>
        <begin position="5"/>
        <end position="73"/>
    </location>
</feature>
<keyword evidence="3" id="KW-0804">Transcription</keyword>
<evidence type="ECO:0000256" key="3">
    <source>
        <dbReference type="ARBA" id="ARBA00023163"/>
    </source>
</evidence>
<comment type="caution">
    <text evidence="5">The sequence shown here is derived from an EMBL/GenBank/DDBJ whole genome shotgun (WGS) entry which is preliminary data.</text>
</comment>
<dbReference type="AlphaFoldDB" id="A0A4R1K7Q8"/>
<dbReference type="PROSITE" id="PS50949">
    <property type="entry name" value="HTH_GNTR"/>
    <property type="match status" value="1"/>
</dbReference>
<dbReference type="PANTHER" id="PTHR44846:SF7">
    <property type="entry name" value="TRANSCRIPTIONAL REGULATOR OF 2-AMINOETHYLPHOSPHONATE DEGRADATION OPERONS-RELATED"/>
    <property type="match status" value="1"/>
</dbReference>
<dbReference type="OrthoDB" id="9804020at2"/>
<dbReference type="GO" id="GO:0003677">
    <property type="term" value="F:DNA binding"/>
    <property type="evidence" value="ECO:0007669"/>
    <property type="project" value="UniProtKB-KW"/>
</dbReference>
<dbReference type="CDD" id="cd07377">
    <property type="entry name" value="WHTH_GntR"/>
    <property type="match status" value="1"/>
</dbReference>
<dbReference type="SMART" id="SM00866">
    <property type="entry name" value="UTRA"/>
    <property type="match status" value="1"/>
</dbReference>
<dbReference type="SUPFAM" id="SSF64288">
    <property type="entry name" value="Chorismate lyase-like"/>
    <property type="match status" value="1"/>
</dbReference>